<name>A0ABT2PSS8_9BURK</name>
<dbReference type="PRINTS" id="PR00111">
    <property type="entry name" value="ABHYDROLASE"/>
</dbReference>
<proteinExistence type="predicted"/>
<keyword evidence="2" id="KW-0378">Hydrolase</keyword>
<dbReference type="GO" id="GO:0016787">
    <property type="term" value="F:hydrolase activity"/>
    <property type="evidence" value="ECO:0007669"/>
    <property type="project" value="UniProtKB-KW"/>
</dbReference>
<sequence length="301" mass="32253">MSAVPTESAQARPVTEAIARVLAQARRVQTPCGAEGGHLVWHAWGGGAGADPVPLVLLHGGSGSWTHWLRNIEALVAAGREVWAPDLPGFGESDGVPGGLDADTMLAPLQVGLQAFFGNKACDLVGFSFGGMTAGMFTAAYPDAVRQLVLVGAPGLGVGDGRRARLLGWRHLESAQAREQAHRHNLQALMLHDPAAIDADTLALHADNVVRDRLPRRRLSQTEVLAQALGRVSCPVQAIYGVHDVLYVDRHADLQQVLERAAPRFAGLHWVADSGHWVQYEQPQRFDAQLLVCLELGLKAA</sequence>
<dbReference type="PANTHER" id="PTHR43798:SF33">
    <property type="entry name" value="HYDROLASE, PUTATIVE (AFU_ORTHOLOGUE AFUA_2G14860)-RELATED"/>
    <property type="match status" value="1"/>
</dbReference>
<protein>
    <submittedName>
        <fullName evidence="2">Alpha/beta fold hydrolase</fullName>
    </submittedName>
</protein>
<dbReference type="EMBL" id="JAODYH010000027">
    <property type="protein sequence ID" value="MCT9813521.1"/>
    <property type="molecule type" value="Genomic_DNA"/>
</dbReference>
<dbReference type="PRINTS" id="PR00412">
    <property type="entry name" value="EPOXHYDRLASE"/>
</dbReference>
<evidence type="ECO:0000313" key="2">
    <source>
        <dbReference type="EMBL" id="MCT9813521.1"/>
    </source>
</evidence>
<evidence type="ECO:0000259" key="1">
    <source>
        <dbReference type="Pfam" id="PF12697"/>
    </source>
</evidence>
<dbReference type="InterPro" id="IPR029058">
    <property type="entry name" value="AB_hydrolase_fold"/>
</dbReference>
<reference evidence="2 3" key="1">
    <citation type="submission" date="2022-09" db="EMBL/GenBank/DDBJ databases">
        <title>Draft genome of isolate Be4.</title>
        <authorList>
            <person name="Sanchez-Castro I."/>
            <person name="Martinez-Rodriguez P."/>
            <person name="Descostes M."/>
            <person name="Merroun M."/>
        </authorList>
    </citation>
    <scope>NUCLEOTIDE SEQUENCE [LARGE SCALE GENOMIC DNA]</scope>
    <source>
        <strain evidence="2 3">Be4</strain>
    </source>
</reference>
<dbReference type="Gene3D" id="3.40.50.1820">
    <property type="entry name" value="alpha/beta hydrolase"/>
    <property type="match status" value="1"/>
</dbReference>
<comment type="caution">
    <text evidence="2">The sequence shown here is derived from an EMBL/GenBank/DDBJ whole genome shotgun (WGS) entry which is preliminary data.</text>
</comment>
<dbReference type="PANTHER" id="PTHR43798">
    <property type="entry name" value="MONOACYLGLYCEROL LIPASE"/>
    <property type="match status" value="1"/>
</dbReference>
<evidence type="ECO:0000313" key="3">
    <source>
        <dbReference type="Proteomes" id="UP001525968"/>
    </source>
</evidence>
<organism evidence="2 3">
    <name type="scientific">Acidovorax bellezanensis</name>
    <dbReference type="NCBI Taxonomy" id="2976702"/>
    <lineage>
        <taxon>Bacteria</taxon>
        <taxon>Pseudomonadati</taxon>
        <taxon>Pseudomonadota</taxon>
        <taxon>Betaproteobacteria</taxon>
        <taxon>Burkholderiales</taxon>
        <taxon>Comamonadaceae</taxon>
        <taxon>Acidovorax</taxon>
    </lineage>
</organism>
<dbReference type="InterPro" id="IPR000639">
    <property type="entry name" value="Epox_hydrolase-like"/>
</dbReference>
<dbReference type="SUPFAM" id="SSF53474">
    <property type="entry name" value="alpha/beta-Hydrolases"/>
    <property type="match status" value="1"/>
</dbReference>
<gene>
    <name evidence="2" type="ORF">N0K08_23095</name>
</gene>
<dbReference type="Proteomes" id="UP001525968">
    <property type="component" value="Unassembled WGS sequence"/>
</dbReference>
<dbReference type="Pfam" id="PF12697">
    <property type="entry name" value="Abhydrolase_6"/>
    <property type="match status" value="1"/>
</dbReference>
<dbReference type="InterPro" id="IPR000073">
    <property type="entry name" value="AB_hydrolase_1"/>
</dbReference>
<feature type="domain" description="AB hydrolase-1" evidence="1">
    <location>
        <begin position="55"/>
        <end position="286"/>
    </location>
</feature>
<keyword evidence="3" id="KW-1185">Reference proteome</keyword>
<dbReference type="InterPro" id="IPR050266">
    <property type="entry name" value="AB_hydrolase_sf"/>
</dbReference>
<accession>A0ABT2PSS8</accession>